<dbReference type="PANTHER" id="PTHR46401:SF2">
    <property type="entry name" value="GLYCOSYLTRANSFERASE WBBK-RELATED"/>
    <property type="match status" value="1"/>
</dbReference>
<dbReference type="RefSeq" id="WP_419151966.1">
    <property type="nucleotide sequence ID" value="NZ_JAUSTR010000005.1"/>
</dbReference>
<evidence type="ECO:0000313" key="2">
    <source>
        <dbReference type="EMBL" id="MDQ0162565.1"/>
    </source>
</evidence>
<evidence type="ECO:0000313" key="3">
    <source>
        <dbReference type="Proteomes" id="UP001225646"/>
    </source>
</evidence>
<dbReference type="Proteomes" id="UP001225646">
    <property type="component" value="Unassembled WGS sequence"/>
</dbReference>
<gene>
    <name evidence="2" type="ORF">J2S06_001642</name>
</gene>
<dbReference type="EMBL" id="JAUSTR010000005">
    <property type="protein sequence ID" value="MDQ0162565.1"/>
    <property type="molecule type" value="Genomic_DNA"/>
</dbReference>
<reference evidence="2 3" key="1">
    <citation type="submission" date="2023-07" db="EMBL/GenBank/DDBJ databases">
        <title>Genomic Encyclopedia of Type Strains, Phase IV (KMG-IV): sequencing the most valuable type-strain genomes for metagenomic binning, comparative biology and taxonomic classification.</title>
        <authorList>
            <person name="Goeker M."/>
        </authorList>
    </citation>
    <scope>NUCLEOTIDE SEQUENCE [LARGE SCALE GENOMIC DNA]</scope>
    <source>
        <strain evidence="2 3">DSM 19092</strain>
    </source>
</reference>
<dbReference type="SUPFAM" id="SSF53756">
    <property type="entry name" value="UDP-Glycosyltransferase/glycogen phosphorylase"/>
    <property type="match status" value="1"/>
</dbReference>
<accession>A0ABT9VNK4</accession>
<proteinExistence type="predicted"/>
<comment type="caution">
    <text evidence="2">The sequence shown here is derived from an EMBL/GenBank/DDBJ whole genome shotgun (WGS) entry which is preliminary data.</text>
</comment>
<keyword evidence="1" id="KW-0808">Transferase</keyword>
<name>A0ABT9VNK4_9BACI</name>
<keyword evidence="3" id="KW-1185">Reference proteome</keyword>
<dbReference type="Pfam" id="PF13692">
    <property type="entry name" value="Glyco_trans_1_4"/>
    <property type="match status" value="1"/>
</dbReference>
<evidence type="ECO:0000256" key="1">
    <source>
        <dbReference type="ARBA" id="ARBA00022679"/>
    </source>
</evidence>
<protein>
    <submittedName>
        <fullName evidence="2">Glycosyltransferase involved in cell wall biosynthesis</fullName>
    </submittedName>
</protein>
<dbReference type="Gene3D" id="3.40.50.2000">
    <property type="entry name" value="Glycogen Phosphorylase B"/>
    <property type="match status" value="2"/>
</dbReference>
<sequence length="425" mass="49571">MKKVVFISSIFPKPVDNGKKVVISGFINYLLEKYGEKNIAYILLDSLDNIRDLHLPFNLIQLGKIGVFQRLWNLFWYAIVLRKKSIQECMLFSPFNQKKLLNIIKQINPDLIILDTFRVGQYFEDKDNIKAKKVLYMEDLFSIRYKRMLEVHQKFSDVELNPLGNFAKFVPRFLRPFVKLTFLQKMLLAFEKNLVMKREKEIVNSFDCNLLINRDEALFLSSETGLNNIKSVKPLLYKTNKYATRQYKGDPIFVFLGSLKIPHNLFAIKNFIESQMDKVIEKVPNVKLRIIGKGANEDLLQLVEVYNNYISIEGYVENLEEVFRESCAMLVPLQFGSGVKLKSLDALSYGLPVISTSIGMEGIPVENGINCFIEDDLAKFPDLMKILWDKKANEEISKHAREFYLKNYSRDKVFNEYDQFFSFKI</sequence>
<organism evidence="2 3">
    <name type="scientific">Aeribacillus alveayuensis</name>
    <dbReference type="NCBI Taxonomy" id="279215"/>
    <lineage>
        <taxon>Bacteria</taxon>
        <taxon>Bacillati</taxon>
        <taxon>Bacillota</taxon>
        <taxon>Bacilli</taxon>
        <taxon>Bacillales</taxon>
        <taxon>Bacillaceae</taxon>
        <taxon>Aeribacillus</taxon>
    </lineage>
</organism>
<dbReference type="PANTHER" id="PTHR46401">
    <property type="entry name" value="GLYCOSYLTRANSFERASE WBBK-RELATED"/>
    <property type="match status" value="1"/>
</dbReference>